<dbReference type="AlphaFoldDB" id="A8AYM0"/>
<keyword evidence="5" id="KW-1185">Reference proteome</keyword>
<gene>
    <name evidence="4" type="primary">celA</name>
    <name evidence="4" type="ordered locus">SGO_1602</name>
</gene>
<dbReference type="STRING" id="467705.SGO_1602"/>
<sequence>MIENLIEKAKQYKIALGLSLLGAIAASFILLQGRDQGGTDVQQLTEQTSSSSSYMNEKSNKSNEISQSETEDQLVTVDVKGAVKKPGVYQLQSNSRVHDALEKAGGLTDEADLKSINQAQKLSDEAVVYVAKVGENAVDVTTSAPTSATSGTGQTKSALVNLNTATEADFQTISGIGQKRAQDIIAYREANGRFKSVDDLKNVSGIGAKTLEKLKEYVTVD</sequence>
<dbReference type="PANTHER" id="PTHR21180:SF32">
    <property type="entry name" value="ENDONUCLEASE_EXONUCLEASE_PHOSPHATASE FAMILY DOMAIN-CONTAINING PROTEIN 1"/>
    <property type="match status" value="1"/>
</dbReference>
<dbReference type="InterPro" id="IPR003583">
    <property type="entry name" value="Hlx-hairpin-Hlx_DNA-bd_motif"/>
</dbReference>
<proteinExistence type="predicted"/>
<dbReference type="Proteomes" id="UP000001131">
    <property type="component" value="Chromosome"/>
</dbReference>
<dbReference type="Gene3D" id="1.10.150.310">
    <property type="entry name" value="Tex RuvX-like domain-like"/>
    <property type="match status" value="1"/>
</dbReference>
<dbReference type="NCBIfam" id="TIGR00426">
    <property type="entry name" value="competence protein ComEA helix-hairpin-helix repeat region"/>
    <property type="match status" value="1"/>
</dbReference>
<dbReference type="Pfam" id="PF12836">
    <property type="entry name" value="HHH_3"/>
    <property type="match status" value="1"/>
</dbReference>
<feature type="domain" description="Helix-hairpin-helix DNA-binding motif class 1" evidence="3">
    <location>
        <begin position="168"/>
        <end position="187"/>
    </location>
</feature>
<evidence type="ECO:0000256" key="2">
    <source>
        <dbReference type="SAM" id="Phobius"/>
    </source>
</evidence>
<dbReference type="EMBL" id="CP000725">
    <property type="protein sequence ID" value="ABV09227.1"/>
    <property type="molecule type" value="Genomic_DNA"/>
</dbReference>
<reference evidence="4 5" key="1">
    <citation type="journal article" date="2007" name="J. Bacteriol.">
        <title>Genome-wide transcriptional changes in Streptococcus gordonii in response to competence signaling peptide.</title>
        <authorList>
            <person name="Vickerman M.M."/>
            <person name="Iobst S."/>
            <person name="Jesionowski A.M."/>
            <person name="Gill S.R."/>
        </authorList>
    </citation>
    <scope>NUCLEOTIDE SEQUENCE [LARGE SCALE GENOMIC DNA]</scope>
    <source>
        <strain evidence="5">Challis / ATCC 35105 / BCRC 15272 / CH1 / DL1 / V288</strain>
    </source>
</reference>
<keyword evidence="2" id="KW-0812">Transmembrane</keyword>
<dbReference type="PANTHER" id="PTHR21180">
    <property type="entry name" value="ENDONUCLEASE/EXONUCLEASE/PHOSPHATASE FAMILY DOMAIN-CONTAINING PROTEIN 1"/>
    <property type="match status" value="1"/>
</dbReference>
<feature type="transmembrane region" description="Helical" evidence="2">
    <location>
        <begin position="12"/>
        <end position="31"/>
    </location>
</feature>
<dbReference type="HOGENOM" id="CLU_052011_1_0_9"/>
<accession>A8AYM0</accession>
<dbReference type="Pfam" id="PF10531">
    <property type="entry name" value="SLBB"/>
    <property type="match status" value="1"/>
</dbReference>
<dbReference type="KEGG" id="sgo:SGO_1602"/>
<dbReference type="InterPro" id="IPR019554">
    <property type="entry name" value="Soluble_ligand-bd"/>
</dbReference>
<evidence type="ECO:0000256" key="1">
    <source>
        <dbReference type="SAM" id="MobiDB-lite"/>
    </source>
</evidence>
<dbReference type="GO" id="GO:0015627">
    <property type="term" value="C:type II protein secretion system complex"/>
    <property type="evidence" value="ECO:0007669"/>
    <property type="project" value="TreeGrafter"/>
</dbReference>
<dbReference type="SUPFAM" id="SSF47781">
    <property type="entry name" value="RuvA domain 2-like"/>
    <property type="match status" value="1"/>
</dbReference>
<dbReference type="eggNOG" id="COG1555">
    <property type="taxonomic scope" value="Bacteria"/>
</dbReference>
<keyword evidence="2" id="KW-0472">Membrane</keyword>
<keyword evidence="2" id="KW-1133">Transmembrane helix</keyword>
<dbReference type="SMART" id="SM00278">
    <property type="entry name" value="HhH1"/>
    <property type="match status" value="2"/>
</dbReference>
<dbReference type="GO" id="GO:0003677">
    <property type="term" value="F:DNA binding"/>
    <property type="evidence" value="ECO:0007669"/>
    <property type="project" value="InterPro"/>
</dbReference>
<dbReference type="GO" id="GO:0015628">
    <property type="term" value="P:protein secretion by the type II secretion system"/>
    <property type="evidence" value="ECO:0007669"/>
    <property type="project" value="TreeGrafter"/>
</dbReference>
<name>A8AYM0_STRGC</name>
<evidence type="ECO:0000313" key="4">
    <source>
        <dbReference type="EMBL" id="ABV09227.1"/>
    </source>
</evidence>
<feature type="region of interest" description="Disordered" evidence="1">
    <location>
        <begin position="47"/>
        <end position="72"/>
    </location>
</feature>
<organism evidence="4 5">
    <name type="scientific">Streptococcus gordonii (strain Challis / ATCC 35105 / BCRC 15272 / CH1 / DL1 / V288)</name>
    <dbReference type="NCBI Taxonomy" id="467705"/>
    <lineage>
        <taxon>Bacteria</taxon>
        <taxon>Bacillati</taxon>
        <taxon>Bacillota</taxon>
        <taxon>Bacilli</taxon>
        <taxon>Lactobacillales</taxon>
        <taxon>Streptococcaceae</taxon>
        <taxon>Streptococcus</taxon>
    </lineage>
</organism>
<dbReference type="InterPro" id="IPR004509">
    <property type="entry name" value="Competence_ComEA_HhH"/>
</dbReference>
<evidence type="ECO:0000259" key="3">
    <source>
        <dbReference type="SMART" id="SM00278"/>
    </source>
</evidence>
<dbReference type="InterPro" id="IPR010994">
    <property type="entry name" value="RuvA_2-like"/>
</dbReference>
<dbReference type="Gene3D" id="3.10.560.10">
    <property type="entry name" value="Outer membrane lipoprotein wza domain like"/>
    <property type="match status" value="1"/>
</dbReference>
<protein>
    <submittedName>
        <fullName evidence="4">Competence protein CelA</fullName>
    </submittedName>
</protein>
<dbReference type="InterPro" id="IPR051675">
    <property type="entry name" value="Endo/Exo/Phosphatase_dom_1"/>
</dbReference>
<dbReference type="GO" id="GO:0006281">
    <property type="term" value="P:DNA repair"/>
    <property type="evidence" value="ECO:0007669"/>
    <property type="project" value="InterPro"/>
</dbReference>
<dbReference type="RefSeq" id="WP_012130666.1">
    <property type="nucleotide sequence ID" value="NC_009785.1"/>
</dbReference>
<evidence type="ECO:0000313" key="5">
    <source>
        <dbReference type="Proteomes" id="UP000001131"/>
    </source>
</evidence>
<feature type="domain" description="Helix-hairpin-helix DNA-binding motif class 1" evidence="3">
    <location>
        <begin position="198"/>
        <end position="217"/>
    </location>
</feature>